<dbReference type="GO" id="GO:0005634">
    <property type="term" value="C:nucleus"/>
    <property type="evidence" value="ECO:0007669"/>
    <property type="project" value="UniProtKB-ARBA"/>
</dbReference>
<dbReference type="SUPFAM" id="SSF53098">
    <property type="entry name" value="Ribonuclease H-like"/>
    <property type="match status" value="1"/>
</dbReference>
<dbReference type="GO" id="GO:0015074">
    <property type="term" value="P:DNA integration"/>
    <property type="evidence" value="ECO:0007669"/>
    <property type="project" value="InterPro"/>
</dbReference>
<organism evidence="4 5">
    <name type="scientific">Microbotryum intermedium</name>
    <dbReference type="NCBI Taxonomy" id="269621"/>
    <lineage>
        <taxon>Eukaryota</taxon>
        <taxon>Fungi</taxon>
        <taxon>Dikarya</taxon>
        <taxon>Basidiomycota</taxon>
        <taxon>Pucciniomycotina</taxon>
        <taxon>Microbotryomycetes</taxon>
        <taxon>Microbotryales</taxon>
        <taxon>Microbotryaceae</taxon>
        <taxon>Microbotryum</taxon>
    </lineage>
</organism>
<dbReference type="PANTHER" id="PTHR37984">
    <property type="entry name" value="PROTEIN CBG26694"/>
    <property type="match status" value="1"/>
</dbReference>
<dbReference type="OrthoDB" id="2273864at2759"/>
<keyword evidence="5" id="KW-1185">Reference proteome</keyword>
<evidence type="ECO:0000256" key="2">
    <source>
        <dbReference type="SAM" id="MobiDB-lite"/>
    </source>
</evidence>
<dbReference type="InterPro" id="IPR001584">
    <property type="entry name" value="Integrase_cat-core"/>
</dbReference>
<name>A0A238FLD3_9BASI</name>
<dbReference type="PANTHER" id="PTHR37984:SF5">
    <property type="entry name" value="PROTEIN NYNRIN-LIKE"/>
    <property type="match status" value="1"/>
</dbReference>
<dbReference type="InterPro" id="IPR012337">
    <property type="entry name" value="RNaseH-like_sf"/>
</dbReference>
<evidence type="ECO:0000259" key="3">
    <source>
        <dbReference type="PROSITE" id="PS50994"/>
    </source>
</evidence>
<keyword evidence="1" id="KW-0694">RNA-binding</keyword>
<reference evidence="5" key="1">
    <citation type="submission" date="2016-09" db="EMBL/GenBank/DDBJ databases">
        <authorList>
            <person name="Jeantristanb JTB J.-T."/>
            <person name="Ricardo R."/>
        </authorList>
    </citation>
    <scope>NUCLEOTIDE SEQUENCE [LARGE SCALE GENOMIC DNA]</scope>
</reference>
<evidence type="ECO:0000313" key="5">
    <source>
        <dbReference type="Proteomes" id="UP000198372"/>
    </source>
</evidence>
<proteinExistence type="predicted"/>
<dbReference type="AlphaFoldDB" id="A0A238FLD3"/>
<feature type="compositionally biased region" description="Basic and acidic residues" evidence="2">
    <location>
        <begin position="276"/>
        <end position="290"/>
    </location>
</feature>
<dbReference type="PROSITE" id="PS50994">
    <property type="entry name" value="INTEGRASE"/>
    <property type="match status" value="1"/>
</dbReference>
<dbReference type="InterPro" id="IPR036397">
    <property type="entry name" value="RNaseH_sf"/>
</dbReference>
<dbReference type="InterPro" id="IPR050951">
    <property type="entry name" value="Retrovirus_Pol_polyprotein"/>
</dbReference>
<dbReference type="STRING" id="269621.A0A238FLD3"/>
<dbReference type="EMBL" id="FMSP01000017">
    <property type="protein sequence ID" value="SCV72971.1"/>
    <property type="molecule type" value="Genomic_DNA"/>
</dbReference>
<sequence length="318" mass="36520">MRSGKLYSMPIPAEPLQTIAVDFQGRLVKVKWQGKEVDFLCNWIDTFSGEVIFVPCEQTITAQGCAELFFQFVFPQWGIPKQIVSDRDPRWTSELWKSVFKGLGNPLLLSTSFHPQTNGRIERMHRDLNAMMRQIVNEEQTNWPDQLPFCPRWAHAPDGTPPGELITRAVHCICRAKDNVLKARGEQAFIANRKRKIDSSPESKSPIGELFLCVAFTPTTSTYTLKLSPHYAQRRIHPRFHAGQVKKWFATDEDRFPNRLFNPKPLFPINSVTMTPHDKEANGETPAHHENQRNNAIDLELNDLFDQNPSNMDLGRRI</sequence>
<accession>A0A238FLD3</accession>
<evidence type="ECO:0000256" key="1">
    <source>
        <dbReference type="ARBA" id="ARBA00022884"/>
    </source>
</evidence>
<protein>
    <submittedName>
        <fullName evidence="4">BQ2448_6896 protein</fullName>
    </submittedName>
</protein>
<feature type="domain" description="Integrase catalytic" evidence="3">
    <location>
        <begin position="11"/>
        <end position="133"/>
    </location>
</feature>
<dbReference type="GO" id="GO:0003723">
    <property type="term" value="F:RNA binding"/>
    <property type="evidence" value="ECO:0007669"/>
    <property type="project" value="UniProtKB-KW"/>
</dbReference>
<dbReference type="Gene3D" id="3.30.420.10">
    <property type="entry name" value="Ribonuclease H-like superfamily/Ribonuclease H"/>
    <property type="match status" value="1"/>
</dbReference>
<evidence type="ECO:0000313" key="4">
    <source>
        <dbReference type="EMBL" id="SCV72971.1"/>
    </source>
</evidence>
<dbReference type="Proteomes" id="UP000198372">
    <property type="component" value="Unassembled WGS sequence"/>
</dbReference>
<gene>
    <name evidence="4" type="ORF">BQ2448_6896</name>
</gene>
<feature type="region of interest" description="Disordered" evidence="2">
    <location>
        <begin position="267"/>
        <end position="290"/>
    </location>
</feature>